<proteinExistence type="predicted"/>
<evidence type="ECO:0000313" key="2">
    <source>
        <dbReference type="EMBL" id="MFC6169500.1"/>
    </source>
</evidence>
<dbReference type="InterPro" id="IPR018691">
    <property type="entry name" value="DUF2188"/>
</dbReference>
<dbReference type="Proteomes" id="UP001596289">
    <property type="component" value="Unassembled WGS sequence"/>
</dbReference>
<evidence type="ECO:0000313" key="3">
    <source>
        <dbReference type="Proteomes" id="UP001596289"/>
    </source>
</evidence>
<feature type="compositionally biased region" description="Basic and acidic residues" evidence="1">
    <location>
        <begin position="61"/>
        <end position="79"/>
    </location>
</feature>
<sequence length="149" mass="16842">MPWNMRDYPTSMKNLPELVRKKAIDIGNALLASGYPDERAIPIAISQAEKWHDNASNQEKAAYRKEANPAKHDQHEQRSNPELIDANEIVRHQEDGWAVMAEGAKQASEVLASKEAAIKRAREIARNKDSAIKIYRKDGSLQDEVTPRK</sequence>
<dbReference type="RefSeq" id="WP_125551226.1">
    <property type="nucleotide sequence ID" value="NZ_JBHSSL010000018.1"/>
</dbReference>
<reference evidence="3" key="1">
    <citation type="journal article" date="2019" name="Int. J. Syst. Evol. Microbiol.">
        <title>The Global Catalogue of Microorganisms (GCM) 10K type strain sequencing project: providing services to taxonomists for standard genome sequencing and annotation.</title>
        <authorList>
            <consortium name="The Broad Institute Genomics Platform"/>
            <consortium name="The Broad Institute Genome Sequencing Center for Infectious Disease"/>
            <person name="Wu L."/>
            <person name="Ma J."/>
        </authorList>
    </citation>
    <scope>NUCLEOTIDE SEQUENCE [LARGE SCALE GENOMIC DNA]</scope>
    <source>
        <strain evidence="3">CCM 8904</strain>
    </source>
</reference>
<organism evidence="2 3">
    <name type="scientific">Loigolactobacillus jiayinensis</name>
    <dbReference type="NCBI Taxonomy" id="2486016"/>
    <lineage>
        <taxon>Bacteria</taxon>
        <taxon>Bacillati</taxon>
        <taxon>Bacillota</taxon>
        <taxon>Bacilli</taxon>
        <taxon>Lactobacillales</taxon>
        <taxon>Lactobacillaceae</taxon>
        <taxon>Loigolactobacillus</taxon>
    </lineage>
</organism>
<keyword evidence="3" id="KW-1185">Reference proteome</keyword>
<comment type="caution">
    <text evidence="2">The sequence shown here is derived from an EMBL/GenBank/DDBJ whole genome shotgun (WGS) entry which is preliminary data.</text>
</comment>
<dbReference type="EMBL" id="JBHSSL010000018">
    <property type="protein sequence ID" value="MFC6169500.1"/>
    <property type="molecule type" value="Genomic_DNA"/>
</dbReference>
<dbReference type="Pfam" id="PF09954">
    <property type="entry name" value="DUF2188"/>
    <property type="match status" value="1"/>
</dbReference>
<feature type="region of interest" description="Disordered" evidence="1">
    <location>
        <begin position="52"/>
        <end position="84"/>
    </location>
</feature>
<name>A0ABW1R9A3_9LACO</name>
<gene>
    <name evidence="2" type="ORF">ACFQGP_02775</name>
</gene>
<protein>
    <submittedName>
        <fullName evidence="2">DUF2188 domain-containing protein</fullName>
    </submittedName>
</protein>
<accession>A0ABW1R9A3</accession>
<evidence type="ECO:0000256" key="1">
    <source>
        <dbReference type="SAM" id="MobiDB-lite"/>
    </source>
</evidence>